<gene>
    <name evidence="2" type="ORF">CHRIB12_LOCUS2527</name>
</gene>
<keyword evidence="1" id="KW-1133">Transmembrane helix</keyword>
<accession>A0A916E124</accession>
<keyword evidence="1" id="KW-0472">Membrane</keyword>
<sequence length="248" mass="29181">MYEFLTGDSGAFSNWSYTANPSLAILIVLFSLLVVVYLMNLLIGLLSNAIEESNNRVSYLIQKAEILVEIELFYLLPFQRRWDDWFPKVMYYYANVDKTREKIKELIKNDEWESKNLQELKEKLLKKLIIENVTKSVDEDTLQKSLKEMKKNLLEELKIENTLQKLLEEMKFSLLKELNNKNDTNKSVDKTILEKIFEETKKSLLKELNAENDTNKSVDESTLQKILEETKNSFLKEFNIENDTNKSI</sequence>
<dbReference type="AlphaFoldDB" id="A0A916E124"/>
<reference evidence="2" key="1">
    <citation type="submission" date="2020-05" db="EMBL/GenBank/DDBJ databases">
        <authorList>
            <person name="Rincon C."/>
            <person name="Sanders R I."/>
            <person name="Robbins C."/>
            <person name="Chaturvedi A."/>
        </authorList>
    </citation>
    <scope>NUCLEOTIDE SEQUENCE</scope>
    <source>
        <strain evidence="2">CHB12</strain>
    </source>
</reference>
<dbReference type="OrthoDB" id="10336378at2759"/>
<evidence type="ECO:0000313" key="2">
    <source>
        <dbReference type="EMBL" id="CAB5325200.1"/>
    </source>
</evidence>
<evidence type="ECO:0000256" key="1">
    <source>
        <dbReference type="SAM" id="Phobius"/>
    </source>
</evidence>
<dbReference type="Proteomes" id="UP000684084">
    <property type="component" value="Unassembled WGS sequence"/>
</dbReference>
<protein>
    <recommendedName>
        <fullName evidence="4">Ion transport domain-containing protein</fullName>
    </recommendedName>
</protein>
<organism evidence="2 3">
    <name type="scientific">Rhizophagus irregularis</name>
    <dbReference type="NCBI Taxonomy" id="588596"/>
    <lineage>
        <taxon>Eukaryota</taxon>
        <taxon>Fungi</taxon>
        <taxon>Fungi incertae sedis</taxon>
        <taxon>Mucoromycota</taxon>
        <taxon>Glomeromycotina</taxon>
        <taxon>Glomeromycetes</taxon>
        <taxon>Glomerales</taxon>
        <taxon>Glomeraceae</taxon>
        <taxon>Rhizophagus</taxon>
    </lineage>
</organism>
<feature type="transmembrane region" description="Helical" evidence="1">
    <location>
        <begin position="23"/>
        <end position="46"/>
    </location>
</feature>
<comment type="caution">
    <text evidence="2">The sequence shown here is derived from an EMBL/GenBank/DDBJ whole genome shotgun (WGS) entry which is preliminary data.</text>
</comment>
<dbReference type="VEuPathDB" id="FungiDB:RhiirFUN_005392"/>
<keyword evidence="1" id="KW-0812">Transmembrane</keyword>
<evidence type="ECO:0000313" key="3">
    <source>
        <dbReference type="Proteomes" id="UP000684084"/>
    </source>
</evidence>
<evidence type="ECO:0008006" key="4">
    <source>
        <dbReference type="Google" id="ProtNLM"/>
    </source>
</evidence>
<dbReference type="EMBL" id="CAGKOT010000003">
    <property type="protein sequence ID" value="CAB5325200.1"/>
    <property type="molecule type" value="Genomic_DNA"/>
</dbReference>
<name>A0A916E124_9GLOM</name>
<proteinExistence type="predicted"/>